<dbReference type="RefSeq" id="WP_134014296.1">
    <property type="nucleotide sequence ID" value="NZ_SOBH01000002.1"/>
</dbReference>
<accession>A0A4R7LHE9</accession>
<proteinExistence type="predicted"/>
<sequence length="277" mass="29921">MVGNLGGSGTAEARVVPAQSGTPAVTQCTEGCPCLAFQRYNDPFGADYEITNCAGLSARLRNIWGNLEIGQVFTYQTDSGKTVSVEFTVRGLQQLARADGALIDRGDDYSSDAPDSACDILFVLWPLSASAWGGQYVDKNGTVVYRQDPIENSDFHIVAGRIDRDGKMPNEVYSTNGGRPLEGPAPIARWAFTGNIPYTTSPENSPVFLRTDAFTGLPDTLVPFQAADIPSNAIDESTGQQVEAGVEYFQVMLYNDRPTTEAFIVKADFMRAFSSSP</sequence>
<dbReference type="OrthoDB" id="7387101at2"/>
<keyword evidence="2" id="KW-1185">Reference proteome</keyword>
<dbReference type="Proteomes" id="UP000294563">
    <property type="component" value="Unassembled WGS sequence"/>
</dbReference>
<dbReference type="AlphaFoldDB" id="A0A4R7LHE9"/>
<evidence type="ECO:0000313" key="2">
    <source>
        <dbReference type="Proteomes" id="UP000294563"/>
    </source>
</evidence>
<name>A0A4R7LHE9_9RHOB</name>
<reference evidence="1 2" key="1">
    <citation type="submission" date="2019-03" db="EMBL/GenBank/DDBJ databases">
        <title>Genomic Encyclopedia of Archaeal and Bacterial Type Strains, Phase II (KMG-II): from individual species to whole genera.</title>
        <authorList>
            <person name="Goeker M."/>
        </authorList>
    </citation>
    <scope>NUCLEOTIDE SEQUENCE [LARGE SCALE GENOMIC DNA]</scope>
    <source>
        <strain evidence="1 2">DSM 29467</strain>
    </source>
</reference>
<protein>
    <submittedName>
        <fullName evidence="1">Uncharacterized protein</fullName>
    </submittedName>
</protein>
<organism evidence="1 2">
    <name type="scientific">Litoreibacter halocynthiae</name>
    <dbReference type="NCBI Taxonomy" id="1242689"/>
    <lineage>
        <taxon>Bacteria</taxon>
        <taxon>Pseudomonadati</taxon>
        <taxon>Pseudomonadota</taxon>
        <taxon>Alphaproteobacteria</taxon>
        <taxon>Rhodobacterales</taxon>
        <taxon>Roseobacteraceae</taxon>
        <taxon>Litoreibacter</taxon>
    </lineage>
</organism>
<evidence type="ECO:0000313" key="1">
    <source>
        <dbReference type="EMBL" id="TDT75168.1"/>
    </source>
</evidence>
<comment type="caution">
    <text evidence="1">The sequence shown here is derived from an EMBL/GenBank/DDBJ whole genome shotgun (WGS) entry which is preliminary data.</text>
</comment>
<gene>
    <name evidence="1" type="ORF">BDE40_1895</name>
</gene>
<dbReference type="EMBL" id="SOBH01000002">
    <property type="protein sequence ID" value="TDT75168.1"/>
    <property type="molecule type" value="Genomic_DNA"/>
</dbReference>